<evidence type="ECO:0000313" key="2">
    <source>
        <dbReference type="Proteomes" id="UP000318416"/>
    </source>
</evidence>
<dbReference type="Proteomes" id="UP000318416">
    <property type="component" value="Unassembled WGS sequence"/>
</dbReference>
<name>A0A561EJT9_9ACTN</name>
<sequence>MNLRRLQSRCESLVRQLDIPSPFDVRELCERAARRSGRPIHLEPMSLPAEGPCGLWVATPRLDFIFYERRTSRLHQEHIIAHELGHLLCDHQTQKAVDEDIPHVLLPELDPEMVRRVLRRTHYSAAEEQEAEMIASLILQQANHRPADPAWTAQAGTADLVHRLERSLRQSP</sequence>
<accession>A0A561EJT9</accession>
<organism evidence="1 2">
    <name type="scientific">Kitasatospora atroaurantiaca</name>
    <dbReference type="NCBI Taxonomy" id="285545"/>
    <lineage>
        <taxon>Bacteria</taxon>
        <taxon>Bacillati</taxon>
        <taxon>Actinomycetota</taxon>
        <taxon>Actinomycetes</taxon>
        <taxon>Kitasatosporales</taxon>
        <taxon>Streptomycetaceae</taxon>
        <taxon>Kitasatospora</taxon>
    </lineage>
</organism>
<evidence type="ECO:0000313" key="1">
    <source>
        <dbReference type="EMBL" id="TWE15887.1"/>
    </source>
</evidence>
<protein>
    <submittedName>
        <fullName evidence="1">Uncharacterized protein DUF955</fullName>
    </submittedName>
</protein>
<comment type="caution">
    <text evidence="1">The sequence shown here is derived from an EMBL/GenBank/DDBJ whole genome shotgun (WGS) entry which is preliminary data.</text>
</comment>
<reference evidence="1 2" key="1">
    <citation type="submission" date="2019-06" db="EMBL/GenBank/DDBJ databases">
        <title>Sequencing the genomes of 1000 actinobacteria strains.</title>
        <authorList>
            <person name="Klenk H.-P."/>
        </authorList>
    </citation>
    <scope>NUCLEOTIDE SEQUENCE [LARGE SCALE GENOMIC DNA]</scope>
    <source>
        <strain evidence="1 2">DSM 41649</strain>
    </source>
</reference>
<dbReference type="AlphaFoldDB" id="A0A561EJT9"/>
<proteinExistence type="predicted"/>
<keyword evidence="2" id="KW-1185">Reference proteome</keyword>
<dbReference type="RefSeq" id="WP_211785718.1">
    <property type="nucleotide sequence ID" value="NZ_BAAABR010000027.1"/>
</dbReference>
<dbReference type="EMBL" id="VIVR01000001">
    <property type="protein sequence ID" value="TWE15887.1"/>
    <property type="molecule type" value="Genomic_DNA"/>
</dbReference>
<gene>
    <name evidence="1" type="ORF">FB465_0835</name>
</gene>
<dbReference type="Gene3D" id="1.10.10.2910">
    <property type="match status" value="1"/>
</dbReference>